<reference evidence="13" key="1">
    <citation type="submission" date="2018-02" db="EMBL/GenBank/DDBJ databases">
        <authorList>
            <person name="Holder M.E."/>
            <person name="Ajami N.J."/>
            <person name="Petrosino J.F."/>
        </authorList>
    </citation>
    <scope>NUCLEOTIDE SEQUENCE [LARGE SCALE GENOMIC DNA]</scope>
    <source>
        <strain evidence="13">CCUG 47132</strain>
    </source>
</reference>
<evidence type="ECO:0000256" key="2">
    <source>
        <dbReference type="ARBA" id="ARBA00011738"/>
    </source>
</evidence>
<dbReference type="InterPro" id="IPR029001">
    <property type="entry name" value="ITPase-like_fam"/>
</dbReference>
<evidence type="ECO:0000256" key="10">
    <source>
        <dbReference type="HAMAP-Rule" id="MF_01405"/>
    </source>
</evidence>
<dbReference type="KEGG" id="mdv:C5Q96_04050"/>
<comment type="catalytic activity">
    <reaction evidence="10">
        <text>ITP + H2O = IMP + diphosphate + H(+)</text>
        <dbReference type="Rhea" id="RHEA:29399"/>
        <dbReference type="ChEBI" id="CHEBI:15377"/>
        <dbReference type="ChEBI" id="CHEBI:15378"/>
        <dbReference type="ChEBI" id="CHEBI:33019"/>
        <dbReference type="ChEBI" id="CHEBI:58053"/>
        <dbReference type="ChEBI" id="CHEBI:61402"/>
        <dbReference type="EC" id="3.6.1.66"/>
    </reaction>
</comment>
<comment type="subunit">
    <text evidence="2 10">Homodimer.</text>
</comment>
<dbReference type="Gene3D" id="3.90.950.10">
    <property type="match status" value="1"/>
</dbReference>
<dbReference type="NCBIfam" id="TIGR00042">
    <property type="entry name" value="RdgB/HAM1 family non-canonical purine NTP pyrophosphatase"/>
    <property type="match status" value="1"/>
</dbReference>
<evidence type="ECO:0000256" key="1">
    <source>
        <dbReference type="ARBA" id="ARBA00008023"/>
    </source>
</evidence>
<dbReference type="NCBIfam" id="NF011397">
    <property type="entry name" value="PRK14822.1"/>
    <property type="match status" value="1"/>
</dbReference>
<dbReference type="GO" id="GO:0005829">
    <property type="term" value="C:cytosol"/>
    <property type="evidence" value="ECO:0007669"/>
    <property type="project" value="TreeGrafter"/>
</dbReference>
<comment type="function">
    <text evidence="10">Pyrophosphatase that catalyzes the hydrolysis of nucleoside triphosphates to their monophosphate derivatives, with a high preference for the non-canonical purine nucleotides XTP (xanthosine triphosphate), dITP (deoxyinosine triphosphate) and ITP. Seems to function as a house-cleaning enzyme that removes non-canonical purine nucleotides from the nucleotide pool, thus preventing their incorporation into DNA/RNA and avoiding chromosomal lesions.</text>
</comment>
<keyword evidence="6 10" id="KW-0460">Magnesium</keyword>
<feature type="binding site" evidence="10">
    <location>
        <position position="42"/>
    </location>
    <ligand>
        <name>Mg(2+)</name>
        <dbReference type="ChEBI" id="CHEBI:18420"/>
    </ligand>
</feature>
<gene>
    <name evidence="12" type="ORF">C5Q96_04050</name>
</gene>
<dbReference type="PANTHER" id="PTHR11067">
    <property type="entry name" value="INOSINE TRIPHOSPHATE PYROPHOSPHATASE/HAM1 PROTEIN"/>
    <property type="match status" value="1"/>
</dbReference>
<protein>
    <recommendedName>
        <fullName evidence="10">dITP/XTP pyrophosphatase</fullName>
        <ecNumber evidence="10">3.6.1.66</ecNumber>
    </recommendedName>
    <alternativeName>
        <fullName evidence="10">Non-canonical purine NTP pyrophosphatase</fullName>
    </alternativeName>
    <alternativeName>
        <fullName evidence="10">Non-standard purine NTP pyrophosphatase</fullName>
    </alternativeName>
    <alternativeName>
        <fullName evidence="10">Nucleoside-triphosphate diphosphatase</fullName>
    </alternativeName>
    <alternativeName>
        <fullName evidence="10">Nucleoside-triphosphate pyrophosphatase</fullName>
        <shortName evidence="10">NTPase</shortName>
    </alternativeName>
</protein>
<keyword evidence="5 10" id="KW-0378">Hydrolase</keyword>
<feature type="binding site" evidence="10">
    <location>
        <begin position="8"/>
        <end position="13"/>
    </location>
    <ligand>
        <name>substrate</name>
    </ligand>
</feature>
<dbReference type="GO" id="GO:0035870">
    <property type="term" value="F:dITP diphosphatase activity"/>
    <property type="evidence" value="ECO:0007669"/>
    <property type="project" value="UniProtKB-UniRule"/>
</dbReference>
<name>A0A2S0L466_9FIRM</name>
<dbReference type="GO" id="GO:0036220">
    <property type="term" value="F:ITP diphosphatase activity"/>
    <property type="evidence" value="ECO:0007669"/>
    <property type="project" value="UniProtKB-UniRule"/>
</dbReference>
<dbReference type="RefSeq" id="WP_106057133.1">
    <property type="nucleotide sequence ID" value="NZ_CP027228.1"/>
</dbReference>
<dbReference type="PANTHER" id="PTHR11067:SF9">
    <property type="entry name" value="INOSINE TRIPHOSPHATE PYROPHOSPHATASE"/>
    <property type="match status" value="1"/>
</dbReference>
<dbReference type="GO" id="GO:0017111">
    <property type="term" value="F:ribonucleoside triphosphate phosphatase activity"/>
    <property type="evidence" value="ECO:0007669"/>
    <property type="project" value="InterPro"/>
</dbReference>
<proteinExistence type="inferred from homology"/>
<evidence type="ECO:0000256" key="7">
    <source>
        <dbReference type="ARBA" id="ARBA00023080"/>
    </source>
</evidence>
<feature type="binding site" evidence="10">
    <location>
        <position position="71"/>
    </location>
    <ligand>
        <name>Mg(2+)</name>
        <dbReference type="ChEBI" id="CHEBI:18420"/>
    </ligand>
</feature>
<comment type="similarity">
    <text evidence="1 10 11">Belongs to the HAM1 NTPase family.</text>
</comment>
<evidence type="ECO:0000256" key="8">
    <source>
        <dbReference type="ARBA" id="ARBA00051875"/>
    </source>
</evidence>
<comment type="catalytic activity">
    <reaction evidence="8 10">
        <text>dITP + H2O = dIMP + diphosphate + H(+)</text>
        <dbReference type="Rhea" id="RHEA:28342"/>
        <dbReference type="ChEBI" id="CHEBI:15377"/>
        <dbReference type="ChEBI" id="CHEBI:15378"/>
        <dbReference type="ChEBI" id="CHEBI:33019"/>
        <dbReference type="ChEBI" id="CHEBI:61194"/>
        <dbReference type="ChEBI" id="CHEBI:61382"/>
        <dbReference type="EC" id="3.6.1.66"/>
    </reaction>
</comment>
<feature type="binding site" evidence="10">
    <location>
        <position position="177"/>
    </location>
    <ligand>
        <name>substrate</name>
    </ligand>
</feature>
<evidence type="ECO:0000313" key="13">
    <source>
        <dbReference type="Proteomes" id="UP000237883"/>
    </source>
</evidence>
<accession>A0A2S0L466</accession>
<evidence type="ECO:0000256" key="4">
    <source>
        <dbReference type="ARBA" id="ARBA00022741"/>
    </source>
</evidence>
<keyword evidence="3 10" id="KW-0479">Metal-binding</keyword>
<dbReference type="OrthoDB" id="9807456at2"/>
<dbReference type="EC" id="3.6.1.66" evidence="10"/>
<dbReference type="GO" id="GO:0046872">
    <property type="term" value="F:metal ion binding"/>
    <property type="evidence" value="ECO:0007669"/>
    <property type="project" value="UniProtKB-KW"/>
</dbReference>
<dbReference type="CDD" id="cd00515">
    <property type="entry name" value="HAM1"/>
    <property type="match status" value="1"/>
</dbReference>
<feature type="active site" description="Proton acceptor" evidence="10">
    <location>
        <position position="71"/>
    </location>
</feature>
<dbReference type="GeneID" id="78391430"/>
<keyword evidence="13" id="KW-1185">Reference proteome</keyword>
<dbReference type="SUPFAM" id="SSF52972">
    <property type="entry name" value="ITPase-like"/>
    <property type="match status" value="1"/>
</dbReference>
<dbReference type="EMBL" id="CP027228">
    <property type="protein sequence ID" value="AVM48057.1"/>
    <property type="molecule type" value="Genomic_DNA"/>
</dbReference>
<dbReference type="GO" id="GO:0009146">
    <property type="term" value="P:purine nucleoside triphosphate catabolic process"/>
    <property type="evidence" value="ECO:0007669"/>
    <property type="project" value="UniProtKB-UniRule"/>
</dbReference>
<evidence type="ECO:0000313" key="12">
    <source>
        <dbReference type="EMBL" id="AVM48057.1"/>
    </source>
</evidence>
<evidence type="ECO:0000256" key="6">
    <source>
        <dbReference type="ARBA" id="ARBA00022842"/>
    </source>
</evidence>
<dbReference type="InterPro" id="IPR020922">
    <property type="entry name" value="dITP/XTP_pyrophosphatase"/>
</dbReference>
<comment type="cofactor">
    <cofactor evidence="10">
        <name>Mg(2+)</name>
        <dbReference type="ChEBI" id="CHEBI:18420"/>
    </cofactor>
    <text evidence="10">Binds 1 Mg(2+) ion per subunit.</text>
</comment>
<dbReference type="Pfam" id="PF01725">
    <property type="entry name" value="Ham1p_like"/>
    <property type="match status" value="1"/>
</dbReference>
<evidence type="ECO:0000256" key="3">
    <source>
        <dbReference type="ARBA" id="ARBA00022723"/>
    </source>
</evidence>
<dbReference type="Proteomes" id="UP000237883">
    <property type="component" value="Chromosome"/>
</dbReference>
<organism evidence="12 13">
    <name type="scientific">Mogibacterium diversum</name>
    <dbReference type="NCBI Taxonomy" id="114527"/>
    <lineage>
        <taxon>Bacteria</taxon>
        <taxon>Bacillati</taxon>
        <taxon>Bacillota</taxon>
        <taxon>Clostridia</taxon>
        <taxon>Peptostreptococcales</taxon>
        <taxon>Anaerovoracaceae</taxon>
        <taxon>Mogibacterium</taxon>
    </lineage>
</organism>
<feature type="binding site" evidence="10">
    <location>
        <position position="72"/>
    </location>
    <ligand>
        <name>substrate</name>
    </ligand>
</feature>
<sequence length="201" mass="22242">MDKVILATQNEGKIREMRDIFSKFGMDVISRDEMGLPKDEIEETGTTFEENSYIKASTIAKQCDGIVVADDSGIAVDCIGGKPGVYSARFAGEGCTPHDNNVKLLQLMDGIPTEERGARFVSVITLIYPDGTKLVARGECEGSISEDMRGENGFGYDPIFIPKGYDQTFGELPAELKNRISHRAKSLLKLEELINEQRDRK</sequence>
<keyword evidence="7 10" id="KW-0546">Nucleotide metabolism</keyword>
<feature type="binding site" evidence="10">
    <location>
        <begin position="154"/>
        <end position="157"/>
    </location>
    <ligand>
        <name>substrate</name>
    </ligand>
</feature>
<dbReference type="GO" id="GO:0036222">
    <property type="term" value="F:XTP diphosphatase activity"/>
    <property type="evidence" value="ECO:0007669"/>
    <property type="project" value="UniProtKB-UniRule"/>
</dbReference>
<dbReference type="GO" id="GO:0000166">
    <property type="term" value="F:nucleotide binding"/>
    <property type="evidence" value="ECO:0007669"/>
    <property type="project" value="UniProtKB-KW"/>
</dbReference>
<evidence type="ECO:0000256" key="5">
    <source>
        <dbReference type="ARBA" id="ARBA00022801"/>
    </source>
</evidence>
<evidence type="ECO:0000256" key="9">
    <source>
        <dbReference type="ARBA" id="ARBA00052017"/>
    </source>
</evidence>
<evidence type="ECO:0000256" key="11">
    <source>
        <dbReference type="RuleBase" id="RU003781"/>
    </source>
</evidence>
<dbReference type="FunFam" id="3.90.950.10:FF:000001">
    <property type="entry name" value="dITP/XTP pyrophosphatase"/>
    <property type="match status" value="1"/>
</dbReference>
<dbReference type="InterPro" id="IPR002637">
    <property type="entry name" value="RdgB/HAM1"/>
</dbReference>
<dbReference type="HAMAP" id="MF_01405">
    <property type="entry name" value="Non_canon_purine_NTPase"/>
    <property type="match status" value="1"/>
</dbReference>
<feature type="binding site" evidence="10">
    <location>
        <begin position="182"/>
        <end position="183"/>
    </location>
    <ligand>
        <name>substrate</name>
    </ligand>
</feature>
<comment type="catalytic activity">
    <reaction evidence="9 10">
        <text>XTP + H2O = XMP + diphosphate + H(+)</text>
        <dbReference type="Rhea" id="RHEA:28610"/>
        <dbReference type="ChEBI" id="CHEBI:15377"/>
        <dbReference type="ChEBI" id="CHEBI:15378"/>
        <dbReference type="ChEBI" id="CHEBI:33019"/>
        <dbReference type="ChEBI" id="CHEBI:57464"/>
        <dbReference type="ChEBI" id="CHEBI:61314"/>
        <dbReference type="EC" id="3.6.1.66"/>
    </reaction>
</comment>
<dbReference type="GO" id="GO:0009117">
    <property type="term" value="P:nucleotide metabolic process"/>
    <property type="evidence" value="ECO:0007669"/>
    <property type="project" value="UniProtKB-KW"/>
</dbReference>
<keyword evidence="4 10" id="KW-0547">Nucleotide-binding</keyword>
<dbReference type="AlphaFoldDB" id="A0A2S0L466"/>